<organism evidence="1 2">
    <name type="scientific">Pyxidicoccus fallax</name>
    <dbReference type="NCBI Taxonomy" id="394095"/>
    <lineage>
        <taxon>Bacteria</taxon>
        <taxon>Pseudomonadati</taxon>
        <taxon>Myxococcota</taxon>
        <taxon>Myxococcia</taxon>
        <taxon>Myxococcales</taxon>
        <taxon>Cystobacterineae</taxon>
        <taxon>Myxococcaceae</taxon>
        <taxon>Pyxidicoccus</taxon>
    </lineage>
</organism>
<dbReference type="AlphaFoldDB" id="A0A848LEB4"/>
<reference evidence="1 2" key="1">
    <citation type="submission" date="2020-04" db="EMBL/GenBank/DDBJ databases">
        <title>Draft genome of Pyxidicoccus fallax type strain.</title>
        <authorList>
            <person name="Whitworth D.E."/>
        </authorList>
    </citation>
    <scope>NUCLEOTIDE SEQUENCE [LARGE SCALE GENOMIC DNA]</scope>
    <source>
        <strain evidence="1 2">DSM 14698</strain>
    </source>
</reference>
<protein>
    <recommendedName>
        <fullName evidence="3">PIG-L family deacetylase</fullName>
    </recommendedName>
</protein>
<evidence type="ECO:0000313" key="2">
    <source>
        <dbReference type="Proteomes" id="UP000518300"/>
    </source>
</evidence>
<dbReference type="RefSeq" id="WP_169344449.1">
    <property type="nucleotide sequence ID" value="NZ_JABBJJ010000033.1"/>
</dbReference>
<dbReference type="EMBL" id="JABBJJ010000033">
    <property type="protein sequence ID" value="NMO15155.1"/>
    <property type="molecule type" value="Genomic_DNA"/>
</dbReference>
<dbReference type="SUPFAM" id="SSF102588">
    <property type="entry name" value="LmbE-like"/>
    <property type="match status" value="1"/>
</dbReference>
<accession>A0A848LEB4</accession>
<dbReference type="Proteomes" id="UP000518300">
    <property type="component" value="Unassembled WGS sequence"/>
</dbReference>
<dbReference type="Gene3D" id="3.40.50.10320">
    <property type="entry name" value="LmbE-like"/>
    <property type="match status" value="1"/>
</dbReference>
<name>A0A848LEB4_9BACT</name>
<proteinExistence type="predicted"/>
<sequence length="234" mass="26012">MPARHLFFSPHPDDIALGCFVSLVRVPPGAPRAIVTVFSQSCWEFVLPVVPQRAFAVSTRRLEEDLRFACAHGADWVPLGFRDTSLRLPPGAEDRYPSARDSLRPAVEAALRPLLDDEAVCHVPLGISGHVDHLLVRDAVLALRGGPRGLVFYEDLPYCERHSEEEISAFVRGLGLSLSPCLLDVTREWPAKLRALRLYESQMEPATIPSVERHARRLGAGQGLAERVWKAVRE</sequence>
<gene>
    <name evidence="1" type="ORF">HG543_09840</name>
</gene>
<comment type="caution">
    <text evidence="1">The sequence shown here is derived from an EMBL/GenBank/DDBJ whole genome shotgun (WGS) entry which is preliminary data.</text>
</comment>
<keyword evidence="2" id="KW-1185">Reference proteome</keyword>
<evidence type="ECO:0008006" key="3">
    <source>
        <dbReference type="Google" id="ProtNLM"/>
    </source>
</evidence>
<evidence type="ECO:0000313" key="1">
    <source>
        <dbReference type="EMBL" id="NMO15155.1"/>
    </source>
</evidence>
<dbReference type="InterPro" id="IPR024078">
    <property type="entry name" value="LmbE-like_dom_sf"/>
</dbReference>